<evidence type="ECO:0000313" key="7">
    <source>
        <dbReference type="Proteomes" id="UP001596957"/>
    </source>
</evidence>
<keyword evidence="2 6" id="KW-0645">Protease</keyword>
<protein>
    <submittedName>
        <fullName evidence="6">Hydrogenase maturation protease</fullName>
    </submittedName>
</protein>
<keyword evidence="4" id="KW-0378">Hydrolase</keyword>
<dbReference type="RefSeq" id="WP_381250532.1">
    <property type="nucleotide sequence ID" value="NZ_JBHTBI010000005.1"/>
</dbReference>
<evidence type="ECO:0000256" key="2">
    <source>
        <dbReference type="ARBA" id="ARBA00022670"/>
    </source>
</evidence>
<gene>
    <name evidence="6" type="ORF">ACFQZP_45695</name>
</gene>
<feature type="region of interest" description="Disordered" evidence="5">
    <location>
        <begin position="169"/>
        <end position="193"/>
    </location>
</feature>
<dbReference type="InterPro" id="IPR023430">
    <property type="entry name" value="Pept_HybD-like_dom_sf"/>
</dbReference>
<evidence type="ECO:0000256" key="1">
    <source>
        <dbReference type="ARBA" id="ARBA00006814"/>
    </source>
</evidence>
<accession>A0ABW2VW81</accession>
<organism evidence="6 7">
    <name type="scientific">Streptomyces lutosisoli</name>
    <dbReference type="NCBI Taxonomy" id="2665721"/>
    <lineage>
        <taxon>Bacteria</taxon>
        <taxon>Bacillati</taxon>
        <taxon>Actinomycetota</taxon>
        <taxon>Actinomycetes</taxon>
        <taxon>Kitasatosporales</taxon>
        <taxon>Streptomycetaceae</taxon>
        <taxon>Streptomyces</taxon>
    </lineage>
</organism>
<reference evidence="7" key="1">
    <citation type="journal article" date="2019" name="Int. J. Syst. Evol. Microbiol.">
        <title>The Global Catalogue of Microorganisms (GCM) 10K type strain sequencing project: providing services to taxonomists for standard genome sequencing and annotation.</title>
        <authorList>
            <consortium name="The Broad Institute Genomics Platform"/>
            <consortium name="The Broad Institute Genome Sequencing Center for Infectious Disease"/>
            <person name="Wu L."/>
            <person name="Ma J."/>
        </authorList>
    </citation>
    <scope>NUCLEOTIDE SEQUENCE [LARGE SCALE GENOMIC DNA]</scope>
    <source>
        <strain evidence="7">CGMCC 4.7198</strain>
    </source>
</reference>
<name>A0ABW2VW81_9ACTN</name>
<evidence type="ECO:0000256" key="4">
    <source>
        <dbReference type="ARBA" id="ARBA00022801"/>
    </source>
</evidence>
<dbReference type="Proteomes" id="UP001596957">
    <property type="component" value="Unassembled WGS sequence"/>
</dbReference>
<dbReference type="EMBL" id="JBHTEC010000008">
    <property type="protein sequence ID" value="MFD0288771.1"/>
    <property type="molecule type" value="Genomic_DNA"/>
</dbReference>
<proteinExistence type="inferred from homology"/>
<keyword evidence="3" id="KW-0064">Aspartyl protease</keyword>
<dbReference type="PANTHER" id="PTHR30302:SF1">
    <property type="entry name" value="HYDROGENASE 2 MATURATION PROTEASE"/>
    <property type="match status" value="1"/>
</dbReference>
<comment type="similarity">
    <text evidence="1">Belongs to the peptidase A31 family.</text>
</comment>
<dbReference type="SUPFAM" id="SSF53163">
    <property type="entry name" value="HybD-like"/>
    <property type="match status" value="1"/>
</dbReference>
<dbReference type="CDD" id="cd00518">
    <property type="entry name" value="H2MP"/>
    <property type="match status" value="1"/>
</dbReference>
<comment type="caution">
    <text evidence="6">The sequence shown here is derived from an EMBL/GenBank/DDBJ whole genome shotgun (WGS) entry which is preliminary data.</text>
</comment>
<dbReference type="Pfam" id="PF01750">
    <property type="entry name" value="HycI"/>
    <property type="match status" value="1"/>
</dbReference>
<dbReference type="GO" id="GO:0006508">
    <property type="term" value="P:proteolysis"/>
    <property type="evidence" value="ECO:0007669"/>
    <property type="project" value="UniProtKB-KW"/>
</dbReference>
<dbReference type="NCBIfam" id="TIGR00072">
    <property type="entry name" value="hydrog_prot"/>
    <property type="match status" value="1"/>
</dbReference>
<evidence type="ECO:0000256" key="3">
    <source>
        <dbReference type="ARBA" id="ARBA00022750"/>
    </source>
</evidence>
<dbReference type="PANTHER" id="PTHR30302">
    <property type="entry name" value="HYDROGENASE 1 MATURATION PROTEASE"/>
    <property type="match status" value="1"/>
</dbReference>
<dbReference type="GO" id="GO:0008233">
    <property type="term" value="F:peptidase activity"/>
    <property type="evidence" value="ECO:0007669"/>
    <property type="project" value="UniProtKB-KW"/>
</dbReference>
<dbReference type="Gene3D" id="3.40.50.1450">
    <property type="entry name" value="HybD-like"/>
    <property type="match status" value="1"/>
</dbReference>
<sequence>MTAFIRTAVIGIGNEFRRDDGVGPAVVALLRERAIAQPLPPGTVLQECDGDPGRLIGLWEGTGLTVVIDACFPSPVRLGRIHRWCPDPGSVGALTPGRHSTHGLGLVETVRLAHSLGRCPGRLVVYAVEGASQSLGTGLTPPVARVVRPLAERIEADVIWHTAAALDDSPSAASEAGTRRDTPDCVKPCDVDT</sequence>
<evidence type="ECO:0000313" key="6">
    <source>
        <dbReference type="EMBL" id="MFD0288771.1"/>
    </source>
</evidence>
<evidence type="ECO:0000256" key="5">
    <source>
        <dbReference type="SAM" id="MobiDB-lite"/>
    </source>
</evidence>
<feature type="compositionally biased region" description="Basic and acidic residues" evidence="5">
    <location>
        <begin position="177"/>
        <end position="193"/>
    </location>
</feature>
<dbReference type="InterPro" id="IPR000671">
    <property type="entry name" value="Peptidase_A31"/>
</dbReference>
<keyword evidence="7" id="KW-1185">Reference proteome</keyword>